<feature type="domain" description="Cation efflux protein cytoplasmic" evidence="12">
    <location>
        <begin position="201"/>
        <end position="272"/>
    </location>
</feature>
<evidence type="ECO:0000256" key="7">
    <source>
        <dbReference type="ARBA" id="ARBA00023065"/>
    </source>
</evidence>
<dbReference type="AlphaFoldDB" id="A0A7W9FFL1"/>
<keyword evidence="5" id="KW-0862">Zinc</keyword>
<feature type="domain" description="Cation efflux protein transmembrane" evidence="11">
    <location>
        <begin position="7"/>
        <end position="197"/>
    </location>
</feature>
<proteinExistence type="inferred from homology"/>
<evidence type="ECO:0000256" key="6">
    <source>
        <dbReference type="ARBA" id="ARBA00022989"/>
    </source>
</evidence>
<evidence type="ECO:0000313" key="13">
    <source>
        <dbReference type="EMBL" id="MBB5745663.1"/>
    </source>
</evidence>
<evidence type="ECO:0000256" key="2">
    <source>
        <dbReference type="ARBA" id="ARBA00008873"/>
    </source>
</evidence>
<feature type="transmembrane region" description="Helical" evidence="10">
    <location>
        <begin position="141"/>
        <end position="163"/>
    </location>
</feature>
<dbReference type="RefSeq" id="WP_246347718.1">
    <property type="nucleotide sequence ID" value="NZ_JACHOR010000002.1"/>
</dbReference>
<accession>A0A7W9FFL1</accession>
<evidence type="ECO:0000256" key="3">
    <source>
        <dbReference type="ARBA" id="ARBA00022448"/>
    </source>
</evidence>
<dbReference type="InterPro" id="IPR050681">
    <property type="entry name" value="CDF/SLC30A"/>
</dbReference>
<evidence type="ECO:0000256" key="9">
    <source>
        <dbReference type="SAM" id="MobiDB-lite"/>
    </source>
</evidence>
<dbReference type="InterPro" id="IPR027469">
    <property type="entry name" value="Cation_efflux_TMD_sf"/>
</dbReference>
<evidence type="ECO:0000256" key="1">
    <source>
        <dbReference type="ARBA" id="ARBA00004141"/>
    </source>
</evidence>
<dbReference type="InterPro" id="IPR027470">
    <property type="entry name" value="Cation_efflux_CTD"/>
</dbReference>
<feature type="transmembrane region" description="Helical" evidence="10">
    <location>
        <begin position="73"/>
        <end position="92"/>
    </location>
</feature>
<protein>
    <submittedName>
        <fullName evidence="13">Cobalt-zinc-cadmium efflux system protein</fullName>
    </submittedName>
</protein>
<evidence type="ECO:0000313" key="14">
    <source>
        <dbReference type="Proteomes" id="UP000545037"/>
    </source>
</evidence>
<gene>
    <name evidence="13" type="ORF">GGR13_001247</name>
</gene>
<feature type="compositionally biased region" description="Basic and acidic residues" evidence="9">
    <location>
        <begin position="297"/>
        <end position="321"/>
    </location>
</feature>
<dbReference type="Pfam" id="PF16916">
    <property type="entry name" value="ZT_dimer"/>
    <property type="match status" value="1"/>
</dbReference>
<keyword evidence="5" id="KW-0864">Zinc transport</keyword>
<dbReference type="Gene3D" id="1.20.1510.10">
    <property type="entry name" value="Cation efflux protein transmembrane domain"/>
    <property type="match status" value="1"/>
</dbReference>
<evidence type="ECO:0000259" key="11">
    <source>
        <dbReference type="Pfam" id="PF01545"/>
    </source>
</evidence>
<dbReference type="InterPro" id="IPR036837">
    <property type="entry name" value="Cation_efflux_CTD_sf"/>
</dbReference>
<keyword evidence="14" id="KW-1185">Reference proteome</keyword>
<dbReference type="Proteomes" id="UP000545037">
    <property type="component" value="Unassembled WGS sequence"/>
</dbReference>
<dbReference type="PANTHER" id="PTHR11562">
    <property type="entry name" value="CATION EFFLUX PROTEIN/ ZINC TRANSPORTER"/>
    <property type="match status" value="1"/>
</dbReference>
<comment type="similarity">
    <text evidence="2">Belongs to the cation diffusion facilitator (CDF) transporter (TC 2.A.4) family. SLC30A subfamily.</text>
</comment>
<dbReference type="GO" id="GO:0005886">
    <property type="term" value="C:plasma membrane"/>
    <property type="evidence" value="ECO:0007669"/>
    <property type="project" value="TreeGrafter"/>
</dbReference>
<evidence type="ECO:0000256" key="5">
    <source>
        <dbReference type="ARBA" id="ARBA00022906"/>
    </source>
</evidence>
<comment type="caution">
    <text evidence="13">The sequence shown here is derived from an EMBL/GenBank/DDBJ whole genome shotgun (WGS) entry which is preliminary data.</text>
</comment>
<dbReference type="InterPro" id="IPR002524">
    <property type="entry name" value="Cation_efflux"/>
</dbReference>
<keyword evidence="8 10" id="KW-0472">Membrane</keyword>
<evidence type="ECO:0000256" key="8">
    <source>
        <dbReference type="ARBA" id="ARBA00023136"/>
    </source>
</evidence>
<comment type="subcellular location">
    <subcellularLocation>
        <location evidence="1">Membrane</location>
        <topology evidence="1">Multi-pass membrane protein</topology>
    </subcellularLocation>
</comment>
<feature type="region of interest" description="Disordered" evidence="9">
    <location>
        <begin position="285"/>
        <end position="321"/>
    </location>
</feature>
<dbReference type="NCBIfam" id="TIGR01297">
    <property type="entry name" value="CDF"/>
    <property type="match status" value="1"/>
</dbReference>
<dbReference type="Pfam" id="PF01545">
    <property type="entry name" value="Cation_efflux"/>
    <property type="match status" value="1"/>
</dbReference>
<dbReference type="EMBL" id="JACHOR010000002">
    <property type="protein sequence ID" value="MBB5745663.1"/>
    <property type="molecule type" value="Genomic_DNA"/>
</dbReference>
<dbReference type="SUPFAM" id="SSF160240">
    <property type="entry name" value="Cation efflux protein cytoplasmic domain-like"/>
    <property type="match status" value="1"/>
</dbReference>
<dbReference type="GO" id="GO:0005385">
    <property type="term" value="F:zinc ion transmembrane transporter activity"/>
    <property type="evidence" value="ECO:0007669"/>
    <property type="project" value="TreeGrafter"/>
</dbReference>
<keyword evidence="6 10" id="KW-1133">Transmembrane helix</keyword>
<keyword evidence="4 10" id="KW-0812">Transmembrane</keyword>
<keyword evidence="7" id="KW-0406">Ion transport</keyword>
<evidence type="ECO:0000259" key="12">
    <source>
        <dbReference type="Pfam" id="PF16916"/>
    </source>
</evidence>
<dbReference type="SUPFAM" id="SSF161111">
    <property type="entry name" value="Cation efflux protein transmembrane domain-like"/>
    <property type="match status" value="1"/>
</dbReference>
<keyword evidence="3" id="KW-0813">Transport</keyword>
<evidence type="ECO:0000256" key="4">
    <source>
        <dbReference type="ARBA" id="ARBA00022692"/>
    </source>
</evidence>
<dbReference type="InterPro" id="IPR058533">
    <property type="entry name" value="Cation_efflux_TM"/>
</dbReference>
<evidence type="ECO:0000256" key="10">
    <source>
        <dbReference type="SAM" id="Phobius"/>
    </source>
</evidence>
<feature type="transmembrane region" description="Helical" evidence="10">
    <location>
        <begin position="169"/>
        <end position="189"/>
    </location>
</feature>
<sequence>MNDGRLAAAVAVNVLLTLAQIVGGVVSGSLSLIADALHNLNDAASLALALFARKIGRRPADKLMTFGYGRAEVVAALINLTTLIIVGLYLIYEAVNRFLDPQPIDGWIVIWVAGIALVIDIVTAVLVYAQSKNSLNIKAAFLHNVSDAMASVGVIAAGLLIIFYDLYVADLIITLVISAYVLWQGFSLLPKTIRLLMGAMPDDLEFDRIVAAVQAVPGVHSLHHLHVWSLDEHNRSLEAHIVPEGDSLDSFQAVKTAVRAVLKTDFSIDHATLEPCLKIGVGSDPGAITAHSGQGGDTRHGHAHEHGSGHGQDHHHTEGHS</sequence>
<dbReference type="PANTHER" id="PTHR11562:SF17">
    <property type="entry name" value="RE54080P-RELATED"/>
    <property type="match status" value="1"/>
</dbReference>
<reference evidence="13 14" key="1">
    <citation type="submission" date="2020-08" db="EMBL/GenBank/DDBJ databases">
        <title>Genomic Encyclopedia of Type Strains, Phase IV (KMG-IV): sequencing the most valuable type-strain genomes for metagenomic binning, comparative biology and taxonomic classification.</title>
        <authorList>
            <person name="Goeker M."/>
        </authorList>
    </citation>
    <scope>NUCLEOTIDE SEQUENCE [LARGE SCALE GENOMIC DNA]</scope>
    <source>
        <strain evidence="13 14">DSM 4737</strain>
    </source>
</reference>
<name>A0A7W9FFL1_9CAUL</name>
<feature type="transmembrane region" description="Helical" evidence="10">
    <location>
        <begin position="104"/>
        <end position="129"/>
    </location>
</feature>
<organism evidence="13 14">
    <name type="scientific">Brevundimonas variabilis</name>
    <dbReference type="NCBI Taxonomy" id="74312"/>
    <lineage>
        <taxon>Bacteria</taxon>
        <taxon>Pseudomonadati</taxon>
        <taxon>Pseudomonadota</taxon>
        <taxon>Alphaproteobacteria</taxon>
        <taxon>Caulobacterales</taxon>
        <taxon>Caulobacteraceae</taxon>
        <taxon>Brevundimonas</taxon>
    </lineage>
</organism>
<feature type="transmembrane region" description="Helical" evidence="10">
    <location>
        <begin position="33"/>
        <end position="52"/>
    </location>
</feature>